<proteinExistence type="predicted"/>
<dbReference type="AlphaFoldDB" id="A0A2T0FH49"/>
<feature type="transmembrane region" description="Helical" evidence="1">
    <location>
        <begin position="20"/>
        <end position="39"/>
    </location>
</feature>
<dbReference type="RefSeq" id="XP_024664278.1">
    <property type="nucleotide sequence ID" value="XM_024808510.1"/>
</dbReference>
<dbReference type="GeneID" id="36515701"/>
<gene>
    <name evidence="2" type="ORF">B9G98_01953</name>
</gene>
<keyword evidence="1" id="KW-1133">Transmembrane helix</keyword>
<accession>A0A2T0FH49</accession>
<feature type="transmembrane region" description="Helical" evidence="1">
    <location>
        <begin position="59"/>
        <end position="80"/>
    </location>
</feature>
<evidence type="ECO:0000313" key="3">
    <source>
        <dbReference type="Proteomes" id="UP000238350"/>
    </source>
</evidence>
<evidence type="ECO:0000313" key="2">
    <source>
        <dbReference type="EMBL" id="PRT54333.1"/>
    </source>
</evidence>
<dbReference type="Proteomes" id="UP000238350">
    <property type="component" value="Unassembled WGS sequence"/>
</dbReference>
<protein>
    <submittedName>
        <fullName evidence="2">Uncharacterized protein</fullName>
    </submittedName>
</protein>
<evidence type="ECO:0000256" key="1">
    <source>
        <dbReference type="SAM" id="Phobius"/>
    </source>
</evidence>
<sequence length="91" mass="10477">MDVYKSEIATGNCSITMPLFGNRWTTLKVIAFFAFALIVYQTPQPSWWAHEVHHWFPKWINYILDAIVYLVVVGLVFVSLENAEDSRVSLA</sequence>
<dbReference type="EMBL" id="NDIQ01000021">
    <property type="protein sequence ID" value="PRT54333.1"/>
    <property type="molecule type" value="Genomic_DNA"/>
</dbReference>
<keyword evidence="1" id="KW-0812">Transmembrane</keyword>
<name>A0A2T0FH49_9ASCO</name>
<organism evidence="2 3">
    <name type="scientific">Wickerhamiella sorbophila</name>
    <dbReference type="NCBI Taxonomy" id="45607"/>
    <lineage>
        <taxon>Eukaryota</taxon>
        <taxon>Fungi</taxon>
        <taxon>Dikarya</taxon>
        <taxon>Ascomycota</taxon>
        <taxon>Saccharomycotina</taxon>
        <taxon>Dipodascomycetes</taxon>
        <taxon>Dipodascales</taxon>
        <taxon>Trichomonascaceae</taxon>
        <taxon>Wickerhamiella</taxon>
    </lineage>
</organism>
<keyword evidence="3" id="KW-1185">Reference proteome</keyword>
<reference evidence="2 3" key="1">
    <citation type="submission" date="2017-04" db="EMBL/GenBank/DDBJ databases">
        <title>Genome sequencing of [Candida] sorbophila.</title>
        <authorList>
            <person name="Ahn J.O."/>
        </authorList>
    </citation>
    <scope>NUCLEOTIDE SEQUENCE [LARGE SCALE GENOMIC DNA]</scope>
    <source>
        <strain evidence="2 3">DS02</strain>
    </source>
</reference>
<comment type="caution">
    <text evidence="2">The sequence shown here is derived from an EMBL/GenBank/DDBJ whole genome shotgun (WGS) entry which is preliminary data.</text>
</comment>
<keyword evidence="1" id="KW-0472">Membrane</keyword>